<reference evidence="1 2" key="1">
    <citation type="submission" date="2024-10" db="EMBL/GenBank/DDBJ databases">
        <title>The Natural Products Discovery Center: Release of the First 8490 Sequenced Strains for Exploring Actinobacteria Biosynthetic Diversity.</title>
        <authorList>
            <person name="Kalkreuter E."/>
            <person name="Kautsar S.A."/>
            <person name="Yang D."/>
            <person name="Bader C.D."/>
            <person name="Teijaro C.N."/>
            <person name="Fluegel L."/>
            <person name="Davis C.M."/>
            <person name="Simpson J.R."/>
            <person name="Lauterbach L."/>
            <person name="Steele A.D."/>
            <person name="Gui C."/>
            <person name="Meng S."/>
            <person name="Li G."/>
            <person name="Viehrig K."/>
            <person name="Ye F."/>
            <person name="Su P."/>
            <person name="Kiefer A.F."/>
            <person name="Nichols A."/>
            <person name="Cepeda A.J."/>
            <person name="Yan W."/>
            <person name="Fan B."/>
            <person name="Jiang Y."/>
            <person name="Adhikari A."/>
            <person name="Zheng C.-J."/>
            <person name="Schuster L."/>
            <person name="Cowan T.M."/>
            <person name="Smanski M.J."/>
            <person name="Chevrette M.G."/>
            <person name="De Carvalho L.P.S."/>
            <person name="Shen B."/>
        </authorList>
    </citation>
    <scope>NUCLEOTIDE SEQUENCE [LARGE SCALE GENOMIC DNA]</scope>
    <source>
        <strain evidence="1 2">NPDC001867</strain>
    </source>
</reference>
<dbReference type="Proteomes" id="UP001602089">
    <property type="component" value="Unassembled WGS sequence"/>
</dbReference>
<accession>A0ABW6TLF8</accession>
<organism evidence="1 2">
    <name type="scientific">Nocardia elegans</name>
    <dbReference type="NCBI Taxonomy" id="300029"/>
    <lineage>
        <taxon>Bacteria</taxon>
        <taxon>Bacillati</taxon>
        <taxon>Actinomycetota</taxon>
        <taxon>Actinomycetes</taxon>
        <taxon>Mycobacteriales</taxon>
        <taxon>Nocardiaceae</taxon>
        <taxon>Nocardia</taxon>
    </lineage>
</organism>
<dbReference type="EMBL" id="JBIATK010000012">
    <property type="protein sequence ID" value="MFF4026975.1"/>
    <property type="molecule type" value="Genomic_DNA"/>
</dbReference>
<sequence>MGKMKPSPKLKSLLQQTFAAGEQAQIDAYWGSSWVDFDDWYERIDWSEW</sequence>
<comment type="caution">
    <text evidence="1">The sequence shown here is derived from an EMBL/GenBank/DDBJ whole genome shotgun (WGS) entry which is preliminary data.</text>
</comment>
<protein>
    <submittedName>
        <fullName evidence="1">Uncharacterized protein</fullName>
    </submittedName>
</protein>
<proteinExistence type="predicted"/>
<evidence type="ECO:0000313" key="2">
    <source>
        <dbReference type="Proteomes" id="UP001602089"/>
    </source>
</evidence>
<name>A0ABW6TLF8_9NOCA</name>
<evidence type="ECO:0000313" key="1">
    <source>
        <dbReference type="EMBL" id="MFF4026975.1"/>
    </source>
</evidence>
<dbReference type="RefSeq" id="WP_387132065.1">
    <property type="nucleotide sequence ID" value="NZ_JBIATK010000012.1"/>
</dbReference>
<keyword evidence="2" id="KW-1185">Reference proteome</keyword>
<gene>
    <name evidence="1" type="ORF">ACFYY5_29405</name>
</gene>